<evidence type="ECO:0000313" key="1">
    <source>
        <dbReference type="EMBL" id="PTD26226.1"/>
    </source>
</evidence>
<dbReference type="AlphaFoldDB" id="A0A2T4I6F9"/>
<dbReference type="Proteomes" id="UP000241206">
    <property type="component" value="Unassembled WGS sequence"/>
</dbReference>
<evidence type="ECO:0000313" key="2">
    <source>
        <dbReference type="Proteomes" id="UP000241206"/>
    </source>
</evidence>
<gene>
    <name evidence="1" type="ORF">CV103_04315</name>
</gene>
<protein>
    <submittedName>
        <fullName evidence="1">Uncharacterized protein</fullName>
    </submittedName>
</protein>
<sequence>MAGAALLVAVAAALGGCASIGPQRMGIDRSDYATHLRETNKEQLLLNIVAMRYGDAPLFLEVSSVISQYTREGSLHADIALGPPVDEADGGIGGSVLLRETPTITYTPLAGDRFARSLLSPIPPAALLGMIESGWSADILFKLATRSINGISNGGRDPLFAHTADSDFDRVIAVMGRLQRNRALQLHVEHEDGRKFSASARISPTLSDDEKADIDYLVRTLKLPGDRRGEFGIAFGAAQIAPDQLTIGTRSMFEIFAEMAQGVEVPAGDDDGRAGTPVADAGAPSALVAIHSGSRKPADAHVAVRYRGRWFWIDGKDAASKRMFLLAQILLSLNDTSGGASAPLVTIPTG</sequence>
<reference evidence="1 2" key="1">
    <citation type="submission" date="2017-11" db="EMBL/GenBank/DDBJ databases">
        <title>Sphingomonas oleivorans sp. nov., isolated from oil-contaminated soil.</title>
        <authorList>
            <person name="Wang L."/>
            <person name="Chen L."/>
        </authorList>
    </citation>
    <scope>NUCLEOTIDE SEQUENCE [LARGE SCALE GENOMIC DNA]</scope>
    <source>
        <strain evidence="1 2">K101</strain>
    </source>
</reference>
<keyword evidence="2" id="KW-1185">Reference proteome</keyword>
<proteinExistence type="predicted"/>
<accession>A0A2T4I6F9</accession>
<name>A0A2T4I6F9_9SPHN</name>
<organism evidence="1 2">
    <name type="scientific">Edaphosphingomonas fennica</name>
    <dbReference type="NCBI Taxonomy" id="114404"/>
    <lineage>
        <taxon>Bacteria</taxon>
        <taxon>Pseudomonadati</taxon>
        <taxon>Pseudomonadota</taxon>
        <taxon>Alphaproteobacteria</taxon>
        <taxon>Sphingomonadales</taxon>
        <taxon>Rhizorhabdaceae</taxon>
        <taxon>Edaphosphingomonas</taxon>
    </lineage>
</organism>
<comment type="caution">
    <text evidence="1">The sequence shown here is derived from an EMBL/GenBank/DDBJ whole genome shotgun (WGS) entry which is preliminary data.</text>
</comment>
<dbReference type="EMBL" id="PHHF01000018">
    <property type="protein sequence ID" value="PTD26226.1"/>
    <property type="molecule type" value="Genomic_DNA"/>
</dbReference>